<protein>
    <recommendedName>
        <fullName evidence="3">HEPN domain-containing protein</fullName>
    </recommendedName>
</protein>
<organism evidence="1 2">
    <name type="scientific">Winogradskyella bathintestinalis</name>
    <dbReference type="NCBI Taxonomy" id="3035208"/>
    <lineage>
        <taxon>Bacteria</taxon>
        <taxon>Pseudomonadati</taxon>
        <taxon>Bacteroidota</taxon>
        <taxon>Flavobacteriia</taxon>
        <taxon>Flavobacteriales</taxon>
        <taxon>Flavobacteriaceae</taxon>
        <taxon>Winogradskyella</taxon>
    </lineage>
</organism>
<gene>
    <name evidence="1" type="ORF">QMA06_00835</name>
</gene>
<evidence type="ECO:0000313" key="1">
    <source>
        <dbReference type="EMBL" id="MDN3491246.1"/>
    </source>
</evidence>
<evidence type="ECO:0008006" key="3">
    <source>
        <dbReference type="Google" id="ProtNLM"/>
    </source>
</evidence>
<name>A0ABT7ZQF2_9FLAO</name>
<dbReference type="RefSeq" id="WP_290204988.1">
    <property type="nucleotide sequence ID" value="NZ_JASDDK010000001.1"/>
</dbReference>
<dbReference type="EMBL" id="JASDDK010000001">
    <property type="protein sequence ID" value="MDN3491246.1"/>
    <property type="molecule type" value="Genomic_DNA"/>
</dbReference>
<sequence>MNDENKRKSDFYSGLIDKNLNRLKEFYDHTFMEFCELNLLKNEILTCQLFELFQSSIFSTNHLLERMIKLSLIKLHTIDYDYSDLEKYSEKLKESETEFDGLPLFKSLKKALEKDLITETEYDYLINAKNNFRNPYSHAEVGKVIKNDNDFSGFMFDINDVKEKLKSGKPLDNPKPTILPKFSPAIAQMLQENNSKQFAFEYFKEVFGILKELENRINERKEKKH</sequence>
<accession>A0ABT7ZQF2</accession>
<evidence type="ECO:0000313" key="2">
    <source>
        <dbReference type="Proteomes" id="UP001231197"/>
    </source>
</evidence>
<comment type="caution">
    <text evidence="1">The sequence shown here is derived from an EMBL/GenBank/DDBJ whole genome shotgun (WGS) entry which is preliminary data.</text>
</comment>
<keyword evidence="2" id="KW-1185">Reference proteome</keyword>
<proteinExistence type="predicted"/>
<reference evidence="1 2" key="1">
    <citation type="journal article" date="2023" name="Int. J. Syst. Evol. Microbiol.">
        <title>Winogradskyella bathintestinalis sp. nov., isolated from the intestine of the deep-sea loosejaw dragonfish, Malacosteus niger.</title>
        <authorList>
            <person name="Uniacke-Lowe S."/>
            <person name="Johnson C.N."/>
            <person name="Stanton C."/>
            <person name="Hill C."/>
            <person name="Ross P."/>
        </authorList>
    </citation>
    <scope>NUCLEOTIDE SEQUENCE [LARGE SCALE GENOMIC DNA]</scope>
    <source>
        <strain evidence="1 2">APC 3343</strain>
    </source>
</reference>
<dbReference type="Proteomes" id="UP001231197">
    <property type="component" value="Unassembled WGS sequence"/>
</dbReference>